<protein>
    <submittedName>
        <fullName evidence="2">Uncharacterized protein</fullName>
    </submittedName>
</protein>
<name>A0ABP2KA97_9ACTN</name>
<dbReference type="Proteomes" id="UP000003179">
    <property type="component" value="Unassembled WGS sequence"/>
</dbReference>
<feature type="compositionally biased region" description="Low complexity" evidence="1">
    <location>
        <begin position="93"/>
        <end position="103"/>
    </location>
</feature>
<proteinExistence type="predicted"/>
<comment type="caution">
    <text evidence="2">The sequence shown here is derived from an EMBL/GenBank/DDBJ whole genome shotgun (WGS) entry which is preliminary data.</text>
</comment>
<evidence type="ECO:0000313" key="3">
    <source>
        <dbReference type="Proteomes" id="UP000003179"/>
    </source>
</evidence>
<gene>
    <name evidence="2" type="ORF">HMPREF9607_00664</name>
</gene>
<sequence length="208" mass="21939">MASPNFVRNADPNMIEAAIAALPTNKFIASHTGLNDHVDVSNITGDVSATILVATGAEDMMPPSTTPGLSLASFPTPTTSRRLPDMAPPWSVPPRSSRSSTCSLPSWNDHDYSNQGPPICPMPTHSLLTRNSSLRSISTNRYPPESMLKSSSQVADSLESVWGLCCAVAVTAILSSSAVMKTREAAGPRIPDIPGSDSPPGNIFHSAR</sequence>
<evidence type="ECO:0000256" key="1">
    <source>
        <dbReference type="SAM" id="MobiDB-lite"/>
    </source>
</evidence>
<dbReference type="EMBL" id="ADZU01000012">
    <property type="protein sequence ID" value="EFS93187.1"/>
    <property type="molecule type" value="Genomic_DNA"/>
</dbReference>
<reference evidence="2" key="1">
    <citation type="submission" date="2010-08" db="EMBL/GenBank/DDBJ databases">
        <authorList>
            <person name="Weinstock G."/>
            <person name="Sodergren E."/>
            <person name="Clifton S."/>
            <person name="Fulton L."/>
            <person name="Fulton B."/>
            <person name="Courtney L."/>
            <person name="Fronick C."/>
            <person name="Harrison M."/>
            <person name="Strong C."/>
            <person name="Farmer C."/>
            <person name="Delahaunty K."/>
            <person name="Markovic C."/>
            <person name="Hall O."/>
            <person name="Minx P."/>
            <person name="Tomlinson C."/>
            <person name="Mitreva M."/>
            <person name="Hou S."/>
            <person name="Chen J."/>
            <person name="Wollam A."/>
            <person name="Pepin K.H."/>
            <person name="Johnson M."/>
            <person name="Bhonagiri V."/>
            <person name="Zhang X."/>
            <person name="Suruliraj S."/>
            <person name="Warren W."/>
            <person name="Chinwalla A."/>
            <person name="Mardis E.R."/>
            <person name="Wilson R.K."/>
        </authorList>
    </citation>
    <scope>NUCLEOTIDE SEQUENCE [LARGE SCALE GENOMIC DNA]</scope>
    <source>
        <strain evidence="2">HL044PA1</strain>
    </source>
</reference>
<keyword evidence="3" id="KW-1185">Reference proteome</keyword>
<feature type="region of interest" description="Disordered" evidence="1">
    <location>
        <begin position="79"/>
        <end position="103"/>
    </location>
</feature>
<evidence type="ECO:0000313" key="2">
    <source>
        <dbReference type="EMBL" id="EFS93187.1"/>
    </source>
</evidence>
<accession>A0ABP2KA97</accession>
<organism evidence="2 3">
    <name type="scientific">Cutibacterium modestum HL044PA1</name>
    <dbReference type="NCBI Taxonomy" id="765109"/>
    <lineage>
        <taxon>Bacteria</taxon>
        <taxon>Bacillati</taxon>
        <taxon>Actinomycetota</taxon>
        <taxon>Actinomycetes</taxon>
        <taxon>Propionibacteriales</taxon>
        <taxon>Propionibacteriaceae</taxon>
        <taxon>Cutibacterium</taxon>
        <taxon>Cutibacterium modestum</taxon>
    </lineage>
</organism>
<feature type="region of interest" description="Disordered" evidence="1">
    <location>
        <begin position="187"/>
        <end position="208"/>
    </location>
</feature>